<keyword evidence="2 3" id="KW-0694">RNA-binding</keyword>
<dbReference type="PROSITE" id="PS50102">
    <property type="entry name" value="RRM"/>
    <property type="match status" value="2"/>
</dbReference>
<keyword evidence="1" id="KW-0677">Repeat</keyword>
<accession>A0A448W9Z7</accession>
<dbReference type="EMBL" id="CAAALY010000382">
    <property type="protein sequence ID" value="VEL06776.1"/>
    <property type="molecule type" value="Genomic_DNA"/>
</dbReference>
<name>A0A448W9Z7_9PLAT</name>
<evidence type="ECO:0000256" key="2">
    <source>
        <dbReference type="ARBA" id="ARBA00022884"/>
    </source>
</evidence>
<dbReference type="SMART" id="SM00360">
    <property type="entry name" value="RRM"/>
    <property type="match status" value="2"/>
</dbReference>
<evidence type="ECO:0000313" key="7">
    <source>
        <dbReference type="Proteomes" id="UP000784294"/>
    </source>
</evidence>
<keyword evidence="7" id="KW-1185">Reference proteome</keyword>
<dbReference type="InterPro" id="IPR035979">
    <property type="entry name" value="RBD_domain_sf"/>
</dbReference>
<dbReference type="InterPro" id="IPR050666">
    <property type="entry name" value="ESRP"/>
</dbReference>
<dbReference type="InterPro" id="IPR000504">
    <property type="entry name" value="RRM_dom"/>
</dbReference>
<evidence type="ECO:0000313" key="6">
    <source>
        <dbReference type="EMBL" id="VEL06776.1"/>
    </source>
</evidence>
<dbReference type="InterPro" id="IPR012677">
    <property type="entry name" value="Nucleotide-bd_a/b_plait_sf"/>
</dbReference>
<reference evidence="6" key="1">
    <citation type="submission" date="2018-11" db="EMBL/GenBank/DDBJ databases">
        <authorList>
            <consortium name="Pathogen Informatics"/>
        </authorList>
    </citation>
    <scope>NUCLEOTIDE SEQUENCE</scope>
</reference>
<proteinExistence type="predicted"/>
<dbReference type="OrthoDB" id="431068at2759"/>
<dbReference type="SUPFAM" id="SSF54928">
    <property type="entry name" value="RNA-binding domain, RBD"/>
    <property type="match status" value="2"/>
</dbReference>
<evidence type="ECO:0000259" key="5">
    <source>
        <dbReference type="PROSITE" id="PS50102"/>
    </source>
</evidence>
<dbReference type="Pfam" id="PF00076">
    <property type="entry name" value="RRM_1"/>
    <property type="match status" value="2"/>
</dbReference>
<comment type="caution">
    <text evidence="6">The sequence shown here is derived from an EMBL/GenBank/DDBJ whole genome shotgun (WGS) entry which is preliminary data.</text>
</comment>
<dbReference type="Gene3D" id="3.30.70.330">
    <property type="match status" value="2"/>
</dbReference>
<feature type="domain" description="RRM" evidence="5">
    <location>
        <begin position="73"/>
        <end position="160"/>
    </location>
</feature>
<protein>
    <recommendedName>
        <fullName evidence="5">RRM domain-containing protein</fullName>
    </recommendedName>
</protein>
<evidence type="ECO:0000256" key="3">
    <source>
        <dbReference type="PROSITE-ProRule" id="PRU00176"/>
    </source>
</evidence>
<sequence>MDFICIFDNLQLGSKIDSTSFFLRLRGVPFECKEDDVLKFLHGNLDLFSPKRLFEASEDEAKRNAGYQVKSDGTVRLRGLPYDVKKSDIIDFFWGMSILHSITICLEIVPDGIGLLVDHNGEPNGVAFVQFASLEDAERALAKSGERIGNRYIEVFPSSLTEANQTIKGQLSENYSRAPLRGKSREQSRNQNYPPPGIACAALDWSRDGSRYRNRSRDRSWDRSRDRDCFYVDRRGGQAGYGGYGGNFYNGCSQFNGNYRSRQDDYGYGYGYGGARVTRDGPYGYAGVKALRTTRHTVRMRGLPFSATESDVIGFFRPVQAVAARIEYQRPGRPSGYGEADFTSHDEALEAMKRDREQMGNRYIELFLHSESN</sequence>
<organism evidence="6 7">
    <name type="scientific">Protopolystoma xenopodis</name>
    <dbReference type="NCBI Taxonomy" id="117903"/>
    <lineage>
        <taxon>Eukaryota</taxon>
        <taxon>Metazoa</taxon>
        <taxon>Spiralia</taxon>
        <taxon>Lophotrochozoa</taxon>
        <taxon>Platyhelminthes</taxon>
        <taxon>Monogenea</taxon>
        <taxon>Polyopisthocotylea</taxon>
        <taxon>Polystomatidea</taxon>
        <taxon>Polystomatidae</taxon>
        <taxon>Protopolystoma</taxon>
    </lineage>
</organism>
<feature type="region of interest" description="Disordered" evidence="4">
    <location>
        <begin position="171"/>
        <end position="197"/>
    </location>
</feature>
<feature type="domain" description="RRM" evidence="5">
    <location>
        <begin position="296"/>
        <end position="371"/>
    </location>
</feature>
<dbReference type="AlphaFoldDB" id="A0A448W9Z7"/>
<evidence type="ECO:0000256" key="4">
    <source>
        <dbReference type="SAM" id="MobiDB-lite"/>
    </source>
</evidence>
<dbReference type="GO" id="GO:0003723">
    <property type="term" value="F:RNA binding"/>
    <property type="evidence" value="ECO:0007669"/>
    <property type="project" value="UniProtKB-UniRule"/>
</dbReference>
<dbReference type="Proteomes" id="UP000784294">
    <property type="component" value="Unassembled WGS sequence"/>
</dbReference>
<evidence type="ECO:0000256" key="1">
    <source>
        <dbReference type="ARBA" id="ARBA00022737"/>
    </source>
</evidence>
<dbReference type="PANTHER" id="PTHR13976">
    <property type="entry name" value="HETEROGENEOUS NUCLEAR RIBONUCLEOPROTEIN-RELATED"/>
    <property type="match status" value="1"/>
</dbReference>
<gene>
    <name evidence="6" type="ORF">PXEA_LOCUS216</name>
</gene>